<feature type="transmembrane region" description="Helical" evidence="1">
    <location>
        <begin position="85"/>
        <end position="107"/>
    </location>
</feature>
<evidence type="ECO:0000313" key="3">
    <source>
        <dbReference type="Proteomes" id="UP000034137"/>
    </source>
</evidence>
<dbReference type="NCBIfam" id="NF045849">
    <property type="entry name" value="ICE_MMCAP2_0565"/>
    <property type="match status" value="1"/>
</dbReference>
<comment type="caution">
    <text evidence="2">The sequence shown here is derived from an EMBL/GenBank/DDBJ whole genome shotgun (WGS) entry which is preliminary data.</text>
</comment>
<dbReference type="Proteomes" id="UP000034137">
    <property type="component" value="Unassembled WGS sequence"/>
</dbReference>
<organism evidence="2 3">
    <name type="scientific">Candidatus Falkowbacteria bacterium GW2011_GWF2_39_8</name>
    <dbReference type="NCBI Taxonomy" id="1618642"/>
    <lineage>
        <taxon>Bacteria</taxon>
        <taxon>Candidatus Falkowiibacteriota</taxon>
    </lineage>
</organism>
<keyword evidence="1" id="KW-0812">Transmembrane</keyword>
<keyword evidence="1" id="KW-1133">Transmembrane helix</keyword>
<reference evidence="2 3" key="1">
    <citation type="journal article" date="2015" name="Nature">
        <title>rRNA introns, odd ribosomes, and small enigmatic genomes across a large radiation of phyla.</title>
        <authorList>
            <person name="Brown C.T."/>
            <person name="Hug L.A."/>
            <person name="Thomas B.C."/>
            <person name="Sharon I."/>
            <person name="Castelle C.J."/>
            <person name="Singh A."/>
            <person name="Wilkins M.J."/>
            <person name="Williams K.H."/>
            <person name="Banfield J.F."/>
        </authorList>
    </citation>
    <scope>NUCLEOTIDE SEQUENCE [LARGE SCALE GENOMIC DNA]</scope>
</reference>
<protein>
    <recommendedName>
        <fullName evidence="4">Integral membrane protein</fullName>
    </recommendedName>
</protein>
<dbReference type="AlphaFoldDB" id="A0A0G0T7U4"/>
<gene>
    <name evidence="2" type="ORF">UT64_C0001G0016</name>
</gene>
<evidence type="ECO:0008006" key="4">
    <source>
        <dbReference type="Google" id="ProtNLM"/>
    </source>
</evidence>
<dbReference type="Pfam" id="PF18895">
    <property type="entry name" value="T4SS_pilin"/>
    <property type="match status" value="1"/>
</dbReference>
<feature type="transmembrane region" description="Helical" evidence="1">
    <location>
        <begin position="42"/>
        <end position="64"/>
    </location>
</feature>
<name>A0A0G0T7U4_9BACT</name>
<keyword evidence="1" id="KW-0472">Membrane</keyword>
<evidence type="ECO:0000256" key="1">
    <source>
        <dbReference type="SAM" id="Phobius"/>
    </source>
</evidence>
<evidence type="ECO:0000313" key="2">
    <source>
        <dbReference type="EMBL" id="KKR33942.1"/>
    </source>
</evidence>
<dbReference type="EMBL" id="LBXO01000001">
    <property type="protein sequence ID" value="KKR33942.1"/>
    <property type="molecule type" value="Genomic_DNA"/>
</dbReference>
<dbReference type="InterPro" id="IPR043993">
    <property type="entry name" value="T4SS_pilin"/>
</dbReference>
<proteinExistence type="predicted"/>
<accession>A0A0G0T7U4</accession>
<sequence>MLMFLASPVLVGAATVDPFGSPDLKAQTGSSLGLGNKDPRAIAATVINTMMGFLGIIAVVLILIGGFKWMTAAGNEEKISEAKKLLAAAAIGLVIILASWGIANFVLTSIMNSTGAETSV</sequence>